<dbReference type="GO" id="GO:0004222">
    <property type="term" value="F:metalloendopeptidase activity"/>
    <property type="evidence" value="ECO:0000318"/>
    <property type="project" value="GO_Central"/>
</dbReference>
<evidence type="ECO:0000256" key="1">
    <source>
        <dbReference type="ARBA" id="ARBA00004167"/>
    </source>
</evidence>
<dbReference type="InterPro" id="IPR001590">
    <property type="entry name" value="Peptidase_M12B"/>
</dbReference>
<dbReference type="AlphaFoldDB" id="A0A8J1MIE9"/>
<evidence type="ECO:0000256" key="6">
    <source>
        <dbReference type="PROSITE-ProRule" id="PRU00068"/>
    </source>
</evidence>
<evidence type="ECO:0000256" key="4">
    <source>
        <dbReference type="ARBA" id="ARBA00023136"/>
    </source>
</evidence>
<dbReference type="KEGG" id="xla:108711593"/>
<gene>
    <name evidence="13" type="primary">adam28.2.L</name>
</gene>
<feature type="binding site" evidence="7">
    <location>
        <position position="398"/>
    </location>
    <ligand>
        <name>Zn(2+)</name>
        <dbReference type="ChEBI" id="CHEBI:29105"/>
        <note>catalytic</note>
    </ligand>
</feature>
<feature type="disulfide bond" evidence="7">
    <location>
        <begin position="411"/>
        <end position="416"/>
    </location>
</feature>
<evidence type="ECO:0000313" key="12">
    <source>
        <dbReference type="Proteomes" id="UP000186698"/>
    </source>
</evidence>
<comment type="subcellular location">
    <subcellularLocation>
        <location evidence="1">Membrane</location>
        <topology evidence="1">Single-pass membrane protein</topology>
    </subcellularLocation>
</comment>
<dbReference type="OrthoDB" id="5951731at2759"/>
<dbReference type="PANTHER" id="PTHR11905">
    <property type="entry name" value="ADAM A DISINTEGRIN AND METALLOPROTEASE DOMAIN"/>
    <property type="match status" value="1"/>
</dbReference>
<dbReference type="InterPro" id="IPR034027">
    <property type="entry name" value="Reprolysin_adamalysin"/>
</dbReference>
<keyword evidence="4 9" id="KW-0472">Membrane</keyword>
<proteinExistence type="predicted"/>
<evidence type="ECO:0000313" key="13">
    <source>
        <dbReference type="RefSeq" id="XP_041441524.1"/>
    </source>
</evidence>
<keyword evidence="12" id="KW-1185">Reference proteome</keyword>
<keyword evidence="5 7" id="KW-1015">Disulfide bond</keyword>
<dbReference type="PROSITE" id="PS01186">
    <property type="entry name" value="EGF_2"/>
    <property type="match status" value="1"/>
</dbReference>
<evidence type="ECO:0000256" key="3">
    <source>
        <dbReference type="ARBA" id="ARBA00022989"/>
    </source>
</evidence>
<dbReference type="RefSeq" id="XP_041441524.1">
    <property type="nucleotide sequence ID" value="XM_041585590.1"/>
</dbReference>
<evidence type="ECO:0000259" key="11">
    <source>
        <dbReference type="PROSITE" id="PS50215"/>
    </source>
</evidence>
<dbReference type="InterPro" id="IPR036436">
    <property type="entry name" value="Disintegrin_dom_sf"/>
</dbReference>
<dbReference type="SUPFAM" id="SSF55486">
    <property type="entry name" value="Metalloproteases ('zincins'), catalytic domain"/>
    <property type="match status" value="1"/>
</dbReference>
<name>A0A8J1MIE9_XENLA</name>
<protein>
    <submittedName>
        <fullName evidence="13">Zinc metalloproteinase-disintegrin-like VLAIP-A</fullName>
    </submittedName>
</protein>
<dbReference type="SMART" id="SM00608">
    <property type="entry name" value="ACR"/>
    <property type="match status" value="1"/>
</dbReference>
<dbReference type="FunFam" id="4.10.70.10:FF:000001">
    <property type="entry name" value="Disintegrin and metalloproteinase domain-containing protein 22"/>
    <property type="match status" value="1"/>
</dbReference>
<dbReference type="Gene3D" id="3.40.390.10">
    <property type="entry name" value="Collagenase (Catalytic Domain)"/>
    <property type="match status" value="1"/>
</dbReference>
<feature type="domain" description="Peptidase M12B" evidence="11">
    <location>
        <begin position="258"/>
        <end position="454"/>
    </location>
</feature>
<evidence type="ECO:0000256" key="5">
    <source>
        <dbReference type="ARBA" id="ARBA00023157"/>
    </source>
</evidence>
<dbReference type="PRINTS" id="PR00289">
    <property type="entry name" value="DISINTEGRIN"/>
</dbReference>
<dbReference type="PROSITE" id="PS50214">
    <property type="entry name" value="DISINTEGRIN_2"/>
    <property type="match status" value="1"/>
</dbReference>
<evidence type="ECO:0000256" key="8">
    <source>
        <dbReference type="SAM" id="MobiDB-lite"/>
    </source>
</evidence>
<evidence type="ECO:0000256" key="7">
    <source>
        <dbReference type="PROSITE-ProRule" id="PRU00276"/>
    </source>
</evidence>
<dbReference type="InterPro" id="IPR000742">
    <property type="entry name" value="EGF"/>
</dbReference>
<evidence type="ECO:0000256" key="9">
    <source>
        <dbReference type="SAM" id="Phobius"/>
    </source>
</evidence>
<dbReference type="GO" id="GO:0006508">
    <property type="term" value="P:proteolysis"/>
    <property type="evidence" value="ECO:0000318"/>
    <property type="project" value="GO_Central"/>
</dbReference>
<feature type="binding site" evidence="7">
    <location>
        <position position="394"/>
    </location>
    <ligand>
        <name>Zn(2+)</name>
        <dbReference type="ChEBI" id="CHEBI:29105"/>
        <note>catalytic</note>
    </ligand>
</feature>
<dbReference type="Gene3D" id="4.10.70.10">
    <property type="entry name" value="Disintegrin domain"/>
    <property type="match status" value="1"/>
</dbReference>
<reference evidence="13" key="1">
    <citation type="submission" date="2025-08" db="UniProtKB">
        <authorList>
            <consortium name="RefSeq"/>
        </authorList>
    </citation>
    <scope>IDENTIFICATION</scope>
    <source>
        <strain evidence="13">J_2021</strain>
        <tissue evidence="13">Erythrocytes</tissue>
    </source>
</reference>
<keyword evidence="7" id="KW-0862">Zinc</keyword>
<keyword evidence="3 9" id="KW-1133">Transmembrane helix</keyword>
<feature type="disulfide bond" evidence="6">
    <location>
        <begin position="520"/>
        <end position="540"/>
    </location>
</feature>
<dbReference type="SMART" id="SM00050">
    <property type="entry name" value="DISIN"/>
    <property type="match status" value="1"/>
</dbReference>
<dbReference type="PANTHER" id="PTHR11905:SF257">
    <property type="entry name" value="ADAM METALLOPEPTIDASE DOMAIN 28, GENE 2 PRECURSOR"/>
    <property type="match status" value="1"/>
</dbReference>
<feature type="compositionally biased region" description="Polar residues" evidence="8">
    <location>
        <begin position="771"/>
        <end position="780"/>
    </location>
</feature>
<feature type="compositionally biased region" description="Pro residues" evidence="8">
    <location>
        <begin position="823"/>
        <end position="835"/>
    </location>
</feature>
<feature type="disulfide bond" evidence="7">
    <location>
        <begin position="409"/>
        <end position="433"/>
    </location>
</feature>
<dbReference type="Proteomes" id="UP000186698">
    <property type="component" value="Chromosome 3L"/>
</dbReference>
<feature type="region of interest" description="Disordered" evidence="8">
    <location>
        <begin position="763"/>
        <end position="871"/>
    </location>
</feature>
<accession>A0A8J1MIE9</accession>
<dbReference type="InterPro" id="IPR024079">
    <property type="entry name" value="MetalloPept_cat_dom_sf"/>
</dbReference>
<dbReference type="GO" id="GO:0005886">
    <property type="term" value="C:plasma membrane"/>
    <property type="evidence" value="ECO:0000318"/>
    <property type="project" value="GO_Central"/>
</dbReference>
<dbReference type="InterPro" id="IPR002870">
    <property type="entry name" value="Peptidase_M12B_N"/>
</dbReference>
<dbReference type="CDD" id="cd04269">
    <property type="entry name" value="ZnMc_adamalysin_II_like"/>
    <property type="match status" value="1"/>
</dbReference>
<feature type="transmembrane region" description="Helical" evidence="9">
    <location>
        <begin position="714"/>
        <end position="737"/>
    </location>
</feature>
<sequence>MGEKERQKPMRGMGQIVNWVWQKMPKGRSPKAKDDEDNYNNFLMRELQYKVVWHPDVLFTDLKKNMAQTVLLTVLLLSSHILAFDRIPPGQKYEVVFPRKLHFQHKRDTQSKYPSTVHYEVQLEEEPLVLKLEKTEDLISEDYAETQYMPDGTPKETRPEIQDHCYYQGGVGNDSSSLISISTCNGLSGIIQTQGRRYLIEPLKLTDSEEHAVFPYQAQESTPMTCGVTNTTYMEGNFSKTSLATSNEEKVEFLRSKKYIQLYMVADNAMFKKYNRRIENVKERIFEIVNFVNVVYKQMNIFVALKGIEVWDRNDKFTVVSSAKQNLRQFSKWRTDNLLPRKAHDNAQFITDTDFNSATLGMAYVGTMCSSTHSTGVNQDHSRQSIAVGAVVAHEMGHNLGINHDESHCTCSSGPCIMKPSLSLNTPHEFSLCSHQNYQDFILKKMPMCMKDMPQKTEIQTPPLCGNKFTELGEECDCGTVEECTNPCCDAFTCKLKPGSQCTEGQCCEKCQWMKAGMVCRASKGDCDLKEMCDGQSAECPSDRFRVNGFPCRNGEGYCYNGTCPTLQGQCSELWGQGSVVADDSCFNYNLRGLIYAYCQDSRGNNVPCKPRDVKCGVLHCSGGSSSPISGVPYTIRACKTTSSPTLLAENGTKCGENMVCFRGKCTNIERAFGTSDCASKCPKHAVCDHENQCQCEEGWALPDCGTYTSTNTILVVVVVVVAVLCVIIIFVLFVIWSKWSSRRKQRSSNTVITGAVNPAFNIGEKPWGPTGSSAATPQLDSRVPRTPPKPPAQSQKPLVSHPPTDRSWPPTQVGYPLRTMNVPPPYPTNKPRYPPAKSQAFQRPVNAPPPLPTTKPVFPSVPPQVRHSGT</sequence>
<dbReference type="InterPro" id="IPR006586">
    <property type="entry name" value="ADAM_Cys-rich"/>
</dbReference>
<dbReference type="PROSITE" id="PS50215">
    <property type="entry name" value="ADAM_MEPRO"/>
    <property type="match status" value="1"/>
</dbReference>
<dbReference type="CTD" id="108711593"/>
<feature type="domain" description="Disintegrin" evidence="10">
    <location>
        <begin position="462"/>
        <end position="548"/>
    </location>
</feature>
<dbReference type="Pfam" id="PF08516">
    <property type="entry name" value="ADAM_CR"/>
    <property type="match status" value="1"/>
</dbReference>
<dbReference type="Pfam" id="PF01421">
    <property type="entry name" value="Reprolysin"/>
    <property type="match status" value="1"/>
</dbReference>
<dbReference type="GO" id="GO:0046872">
    <property type="term" value="F:metal ion binding"/>
    <property type="evidence" value="ECO:0007669"/>
    <property type="project" value="UniProtKB-KW"/>
</dbReference>
<evidence type="ECO:0000259" key="10">
    <source>
        <dbReference type="PROSITE" id="PS50214"/>
    </source>
</evidence>
<feature type="binding site" evidence="7">
    <location>
        <position position="404"/>
    </location>
    <ligand>
        <name>Zn(2+)</name>
        <dbReference type="ChEBI" id="CHEBI:29105"/>
        <note>catalytic</note>
    </ligand>
</feature>
<dbReference type="Pfam" id="PF01562">
    <property type="entry name" value="Pep_M12B_propep"/>
    <property type="match status" value="1"/>
</dbReference>
<organism evidence="12 13">
    <name type="scientific">Xenopus laevis</name>
    <name type="common">African clawed frog</name>
    <dbReference type="NCBI Taxonomy" id="8355"/>
    <lineage>
        <taxon>Eukaryota</taxon>
        <taxon>Metazoa</taxon>
        <taxon>Chordata</taxon>
        <taxon>Craniata</taxon>
        <taxon>Vertebrata</taxon>
        <taxon>Euteleostomi</taxon>
        <taxon>Amphibia</taxon>
        <taxon>Batrachia</taxon>
        <taxon>Anura</taxon>
        <taxon>Pipoidea</taxon>
        <taxon>Pipidae</taxon>
        <taxon>Xenopodinae</taxon>
        <taxon>Xenopus</taxon>
        <taxon>Xenopus</taxon>
    </lineage>
</organism>
<feature type="active site" evidence="7">
    <location>
        <position position="395"/>
    </location>
</feature>
<evidence type="ECO:0000256" key="2">
    <source>
        <dbReference type="ARBA" id="ARBA00022692"/>
    </source>
</evidence>
<feature type="disulfide bond" evidence="7">
    <location>
        <begin position="369"/>
        <end position="449"/>
    </location>
</feature>
<keyword evidence="7" id="KW-0479">Metal-binding</keyword>
<dbReference type="InterPro" id="IPR001762">
    <property type="entry name" value="Disintegrin_dom"/>
</dbReference>
<dbReference type="FunFam" id="3.40.390.10:FF:000002">
    <property type="entry name" value="Disintegrin and metalloproteinase domain-containing protein 22"/>
    <property type="match status" value="1"/>
</dbReference>
<dbReference type="SUPFAM" id="SSF57552">
    <property type="entry name" value="Blood coagulation inhibitor (disintegrin)"/>
    <property type="match status" value="1"/>
</dbReference>
<keyword evidence="2 9" id="KW-0812">Transmembrane</keyword>
<dbReference type="Pfam" id="PF00200">
    <property type="entry name" value="Disintegrin"/>
    <property type="match status" value="1"/>
</dbReference>
<dbReference type="GeneID" id="108711593"/>